<evidence type="ECO:0000313" key="4">
    <source>
        <dbReference type="EMBL" id="KAK3027641.1"/>
    </source>
</evidence>
<dbReference type="Pfam" id="PF08243">
    <property type="entry name" value="SPT2"/>
    <property type="match status" value="1"/>
</dbReference>
<feature type="region of interest" description="Disordered" evidence="3">
    <location>
        <begin position="88"/>
        <end position="191"/>
    </location>
</feature>
<dbReference type="GO" id="GO:0006360">
    <property type="term" value="P:transcription by RNA polymerase I"/>
    <property type="evidence" value="ECO:0007669"/>
    <property type="project" value="TreeGrafter"/>
</dbReference>
<feature type="compositionally biased region" description="Acidic residues" evidence="3">
    <location>
        <begin position="181"/>
        <end position="190"/>
    </location>
</feature>
<feature type="compositionally biased region" description="Polar residues" evidence="3">
    <location>
        <begin position="130"/>
        <end position="148"/>
    </location>
</feature>
<dbReference type="GO" id="GO:0005730">
    <property type="term" value="C:nucleolus"/>
    <property type="evidence" value="ECO:0007669"/>
    <property type="project" value="TreeGrafter"/>
</dbReference>
<dbReference type="Proteomes" id="UP001188597">
    <property type="component" value="Unassembled WGS sequence"/>
</dbReference>
<comment type="caution">
    <text evidence="4">The sequence shown here is derived from an EMBL/GenBank/DDBJ whole genome shotgun (WGS) entry which is preliminary data.</text>
</comment>
<keyword evidence="5" id="KW-1185">Reference proteome</keyword>
<evidence type="ECO:0000256" key="2">
    <source>
        <dbReference type="ARBA" id="ARBA00023054"/>
    </source>
</evidence>
<evidence type="ECO:0000256" key="3">
    <source>
        <dbReference type="SAM" id="MobiDB-lite"/>
    </source>
</evidence>
<evidence type="ECO:0000313" key="5">
    <source>
        <dbReference type="Proteomes" id="UP001188597"/>
    </source>
</evidence>
<dbReference type="GO" id="GO:0003677">
    <property type="term" value="F:DNA binding"/>
    <property type="evidence" value="ECO:0007669"/>
    <property type="project" value="TreeGrafter"/>
</dbReference>
<feature type="compositionally biased region" description="Polar residues" evidence="3">
    <location>
        <begin position="27"/>
        <end position="38"/>
    </location>
</feature>
<dbReference type="PANTHER" id="PTHR22691">
    <property type="entry name" value="YEAST SPT2-RELATED"/>
    <property type="match status" value="1"/>
</dbReference>
<comment type="similarity">
    <text evidence="1">Belongs to the SPT2 family.</text>
</comment>
<dbReference type="SMART" id="SM00784">
    <property type="entry name" value="SPT2"/>
    <property type="match status" value="1"/>
</dbReference>
<name>A0AA88WGX6_9ASTE</name>
<gene>
    <name evidence="4" type="ORF">RJ639_040248</name>
</gene>
<accession>A0AA88WGX6</accession>
<dbReference type="GO" id="GO:0042393">
    <property type="term" value="F:histone binding"/>
    <property type="evidence" value="ECO:0007669"/>
    <property type="project" value="TreeGrafter"/>
</dbReference>
<feature type="region of interest" description="Disordered" evidence="3">
    <location>
        <begin position="1"/>
        <end position="42"/>
    </location>
</feature>
<dbReference type="InterPro" id="IPR013256">
    <property type="entry name" value="Chromatin_SPT2"/>
</dbReference>
<evidence type="ECO:0000256" key="1">
    <source>
        <dbReference type="ARBA" id="ARBA00006461"/>
    </source>
</evidence>
<evidence type="ECO:0008006" key="6">
    <source>
        <dbReference type="Google" id="ProtNLM"/>
    </source>
</evidence>
<sequence length="267" mass="30038">MEGGAPSSRRSSSTSEENRTKMPYGNNHGSFFGPSQPSLAPRLLQKTSQLLEEAKKTAAAKTGVSGTLERVNEVLARRAKIEKLAASRDYSFLSSNDSQVLPHASTKNLSLNTHSPSKSKTVEKKLVGAGSTNAKQQPRKNPNPSLQNKFEKKNPSTPKSPLVKREEVGKSRNMRPRQISGDEEANENEDERAFRMLRKLTRYDPRKYANDKDDVMETNFGGIEKEERRSAKLARKEDAEEIRKIAAEERKERLMRKKPKLMNGDKL</sequence>
<proteinExistence type="inferred from homology"/>
<dbReference type="PANTHER" id="PTHR22691:SF8">
    <property type="entry name" value="PROTEIN SPT2 HOMOLOG"/>
    <property type="match status" value="1"/>
</dbReference>
<protein>
    <recommendedName>
        <fullName evidence="6">SPT2 chromatin protein</fullName>
    </recommendedName>
</protein>
<dbReference type="AlphaFoldDB" id="A0AA88WGX6"/>
<dbReference type="GO" id="GO:0006334">
    <property type="term" value="P:nucleosome assembly"/>
    <property type="evidence" value="ECO:0007669"/>
    <property type="project" value="TreeGrafter"/>
</dbReference>
<organism evidence="4 5">
    <name type="scientific">Escallonia herrerae</name>
    <dbReference type="NCBI Taxonomy" id="1293975"/>
    <lineage>
        <taxon>Eukaryota</taxon>
        <taxon>Viridiplantae</taxon>
        <taxon>Streptophyta</taxon>
        <taxon>Embryophyta</taxon>
        <taxon>Tracheophyta</taxon>
        <taxon>Spermatophyta</taxon>
        <taxon>Magnoliopsida</taxon>
        <taxon>eudicotyledons</taxon>
        <taxon>Gunneridae</taxon>
        <taxon>Pentapetalae</taxon>
        <taxon>asterids</taxon>
        <taxon>campanulids</taxon>
        <taxon>Escalloniales</taxon>
        <taxon>Escalloniaceae</taxon>
        <taxon>Escallonia</taxon>
    </lineage>
</organism>
<reference evidence="4" key="1">
    <citation type="submission" date="2022-12" db="EMBL/GenBank/DDBJ databases">
        <title>Draft genome assemblies for two species of Escallonia (Escalloniales).</title>
        <authorList>
            <person name="Chanderbali A."/>
            <person name="Dervinis C."/>
            <person name="Anghel I."/>
            <person name="Soltis D."/>
            <person name="Soltis P."/>
            <person name="Zapata F."/>
        </authorList>
    </citation>
    <scope>NUCLEOTIDE SEQUENCE</scope>
    <source>
        <strain evidence="4">UCBG64.0493</strain>
        <tissue evidence="4">Leaf</tissue>
    </source>
</reference>
<keyword evidence="2" id="KW-0175">Coiled coil</keyword>
<feature type="compositionally biased region" description="Polar residues" evidence="3">
    <location>
        <begin position="92"/>
        <end position="119"/>
    </location>
</feature>
<dbReference type="EMBL" id="JAVXUP010000450">
    <property type="protein sequence ID" value="KAK3027641.1"/>
    <property type="molecule type" value="Genomic_DNA"/>
</dbReference>